<keyword evidence="3" id="KW-0808">Transferase</keyword>
<dbReference type="SUPFAM" id="SSF53271">
    <property type="entry name" value="PRTase-like"/>
    <property type="match status" value="1"/>
</dbReference>
<evidence type="ECO:0000313" key="4">
    <source>
        <dbReference type="Proteomes" id="UP001139028"/>
    </source>
</evidence>
<dbReference type="EMBL" id="JALBWM010000053">
    <property type="protein sequence ID" value="MCO1335204.1"/>
    <property type="molecule type" value="Genomic_DNA"/>
</dbReference>
<dbReference type="RefSeq" id="WP_252468277.1">
    <property type="nucleotide sequence ID" value="NZ_JALBWM010000053.1"/>
</dbReference>
<evidence type="ECO:0000256" key="1">
    <source>
        <dbReference type="ARBA" id="ARBA00008007"/>
    </source>
</evidence>
<evidence type="ECO:0000313" key="3">
    <source>
        <dbReference type="EMBL" id="MCO1335204.1"/>
    </source>
</evidence>
<proteinExistence type="inferred from homology"/>
<dbReference type="PANTHER" id="PTHR47505:SF1">
    <property type="entry name" value="DNA UTILIZATION PROTEIN YHGH"/>
    <property type="match status" value="1"/>
</dbReference>
<dbReference type="InterPro" id="IPR029057">
    <property type="entry name" value="PRTase-like"/>
</dbReference>
<reference evidence="3" key="1">
    <citation type="journal article" date="2022" name="Arch. Microbiol.">
        <title>Microbulbifer okhotskensis sp. nov., isolated from a deep bottom sediment of the Okhotsk Sea.</title>
        <authorList>
            <person name="Romanenko L."/>
            <person name="Kurilenko V."/>
            <person name="Otstavnykh N."/>
            <person name="Velansky P."/>
            <person name="Isaeva M."/>
            <person name="Mikhailov V."/>
        </authorList>
    </citation>
    <scope>NUCLEOTIDE SEQUENCE</scope>
    <source>
        <strain evidence="3">OS29</strain>
    </source>
</reference>
<protein>
    <submittedName>
        <fullName evidence="3">Phosphoribosyltransferase</fullName>
    </submittedName>
</protein>
<dbReference type="PANTHER" id="PTHR47505">
    <property type="entry name" value="DNA UTILIZATION PROTEIN YHGH"/>
    <property type="match status" value="1"/>
</dbReference>
<organism evidence="3 4">
    <name type="scientific">Microbulbifer okhotskensis</name>
    <dbReference type="NCBI Taxonomy" id="2926617"/>
    <lineage>
        <taxon>Bacteria</taxon>
        <taxon>Pseudomonadati</taxon>
        <taxon>Pseudomonadota</taxon>
        <taxon>Gammaproteobacteria</taxon>
        <taxon>Cellvibrionales</taxon>
        <taxon>Microbulbiferaceae</taxon>
        <taxon>Microbulbifer</taxon>
    </lineage>
</organism>
<dbReference type="CDD" id="cd06223">
    <property type="entry name" value="PRTases_typeI"/>
    <property type="match status" value="1"/>
</dbReference>
<evidence type="ECO:0000259" key="2">
    <source>
        <dbReference type="Pfam" id="PF00156"/>
    </source>
</evidence>
<dbReference type="Pfam" id="PF00156">
    <property type="entry name" value="Pribosyltran"/>
    <property type="match status" value="1"/>
</dbReference>
<keyword evidence="4" id="KW-1185">Reference proteome</keyword>
<gene>
    <name evidence="3" type="ORF">MO867_12760</name>
</gene>
<accession>A0A9X2J698</accession>
<name>A0A9X2J698_9GAMM</name>
<dbReference type="Gene3D" id="3.40.50.2020">
    <property type="match status" value="1"/>
</dbReference>
<comment type="caution">
    <text evidence="3">The sequence shown here is derived from an EMBL/GenBank/DDBJ whole genome shotgun (WGS) entry which is preliminary data.</text>
</comment>
<dbReference type="GO" id="GO:0016757">
    <property type="term" value="F:glycosyltransferase activity"/>
    <property type="evidence" value="ECO:0007669"/>
    <property type="project" value="UniProtKB-KW"/>
</dbReference>
<dbReference type="Proteomes" id="UP001139028">
    <property type="component" value="Unassembled WGS sequence"/>
</dbReference>
<dbReference type="AlphaFoldDB" id="A0A9X2J698"/>
<feature type="domain" description="Phosphoribosyltransferase" evidence="2">
    <location>
        <begin position="116"/>
        <end position="166"/>
    </location>
</feature>
<keyword evidence="3" id="KW-0328">Glycosyltransferase</keyword>
<dbReference type="InterPro" id="IPR000836">
    <property type="entry name" value="PRTase_dom"/>
</dbReference>
<dbReference type="InterPro" id="IPR051910">
    <property type="entry name" value="ComF/GntX_DNA_util-trans"/>
</dbReference>
<sequence>MQVEHLFEYHPSRGGANPKHAGISVQLVKFKQGDSEAIHFFTQHVRAKLASTFPPGAAFSVATVPSSTQGKAHNGFSHMVRNLKGSFPIRNNGNLLQRVKSIDPLHKGGTRTLDIHRQSLVTASHIIPGEKVVLLDDVTTSGNSLKVAAELLRRAGADVVLVLALCKTVNNGHS</sequence>
<comment type="similarity">
    <text evidence="1">Belongs to the ComF/GntX family.</text>
</comment>